<gene>
    <name evidence="2" type="ORF">GCM10022280_15890</name>
</gene>
<dbReference type="SUPFAM" id="SSF102405">
    <property type="entry name" value="MCP/YpsA-like"/>
    <property type="match status" value="1"/>
</dbReference>
<keyword evidence="1" id="KW-0472">Membrane</keyword>
<evidence type="ECO:0000313" key="2">
    <source>
        <dbReference type="EMBL" id="GAA4017469.1"/>
    </source>
</evidence>
<feature type="transmembrane region" description="Helical" evidence="1">
    <location>
        <begin position="479"/>
        <end position="500"/>
    </location>
</feature>
<organism evidence="2 3">
    <name type="scientific">Sphingomonas swuensis</name>
    <dbReference type="NCBI Taxonomy" id="977800"/>
    <lineage>
        <taxon>Bacteria</taxon>
        <taxon>Pseudomonadati</taxon>
        <taxon>Pseudomonadota</taxon>
        <taxon>Alphaproteobacteria</taxon>
        <taxon>Sphingomonadales</taxon>
        <taxon>Sphingomonadaceae</taxon>
        <taxon>Sphingomonas</taxon>
    </lineage>
</organism>
<protein>
    <recommendedName>
        <fullName evidence="4">SMODS and SLOG-associating 2TM effector domain-containing protein</fullName>
    </recommendedName>
</protein>
<comment type="caution">
    <text evidence="2">The sequence shown here is derived from an EMBL/GenBank/DDBJ whole genome shotgun (WGS) entry which is preliminary data.</text>
</comment>
<evidence type="ECO:0008006" key="4">
    <source>
        <dbReference type="Google" id="ProtNLM"/>
    </source>
</evidence>
<dbReference type="RefSeq" id="WP_344706851.1">
    <property type="nucleotide sequence ID" value="NZ_BAABBQ010000001.1"/>
</dbReference>
<evidence type="ECO:0000313" key="3">
    <source>
        <dbReference type="Proteomes" id="UP001500235"/>
    </source>
</evidence>
<dbReference type="Proteomes" id="UP001500235">
    <property type="component" value="Unassembled WGS sequence"/>
</dbReference>
<keyword evidence="1" id="KW-0812">Transmembrane</keyword>
<feature type="transmembrane region" description="Helical" evidence="1">
    <location>
        <begin position="512"/>
        <end position="531"/>
    </location>
</feature>
<name>A0ABP7SXF8_9SPHN</name>
<sequence length="596" mass="66016">MSEAHPPRPRLTLNIGITGHRASVLSPDLVAQTSPIIRRIFDQLRDVTEQLHDDHPELFAASTPQLRLHTPLATGADQMAATVAQEAGFRIRALLPFAADEYSADFKRGRERREFVQQLELAHEVFALPSDRADAEAAYVQVGKAVVAASDILIAVWDGGNGNGPGGTAHVVDLALTNGVPVIHVPIDRAQGVAGEPLLIFGRDIIDYQRTPICSAEAIVTLLTEVLLPEPAARAQAELYLSEEARTTNLRMEYPLLLWLLRVKGLPRVPWRQPSIEEEIASDWREVREPGAAGMREALSQSYAWANFLAIRYAQLFRSGHITNYVLSALAVNLALFGLIVPSIKILLVVAELGVIGLLFLNTNAGTRGDWHRKWLQYRYLAETLRPFLYLKRTGMVGPPFRTEGVARNRRQERGGSDWTRWYAAAVWRQMDWPVGELTEEGIRLLAGDVVREQLLPQAAYHRVNSERMHKLDHRLHEIGNFLIGAVIAACFLYIGGYFLVHEWTTRLTGPFIFLTAGLPAIGAAVFGMRGHGEHLLAASRSAHSAEALAANAERLGQVADLEQLAHELENSASIMLADLNEWTATYSERSLEIPA</sequence>
<evidence type="ECO:0000256" key="1">
    <source>
        <dbReference type="SAM" id="Phobius"/>
    </source>
</evidence>
<keyword evidence="3" id="KW-1185">Reference proteome</keyword>
<dbReference type="Gene3D" id="3.40.50.450">
    <property type="match status" value="1"/>
</dbReference>
<reference evidence="3" key="1">
    <citation type="journal article" date="2019" name="Int. J. Syst. Evol. Microbiol.">
        <title>The Global Catalogue of Microorganisms (GCM) 10K type strain sequencing project: providing services to taxonomists for standard genome sequencing and annotation.</title>
        <authorList>
            <consortium name="The Broad Institute Genomics Platform"/>
            <consortium name="The Broad Institute Genome Sequencing Center for Infectious Disease"/>
            <person name="Wu L."/>
            <person name="Ma J."/>
        </authorList>
    </citation>
    <scope>NUCLEOTIDE SEQUENCE [LARGE SCALE GENOMIC DNA]</scope>
    <source>
        <strain evidence="3">JCM 17563</strain>
    </source>
</reference>
<feature type="transmembrane region" description="Helical" evidence="1">
    <location>
        <begin position="346"/>
        <end position="365"/>
    </location>
</feature>
<accession>A0ABP7SXF8</accession>
<dbReference type="EMBL" id="BAABBQ010000001">
    <property type="protein sequence ID" value="GAA4017469.1"/>
    <property type="molecule type" value="Genomic_DNA"/>
</dbReference>
<proteinExistence type="predicted"/>
<keyword evidence="1" id="KW-1133">Transmembrane helix</keyword>